<reference evidence="2" key="1">
    <citation type="journal article" date="2020" name="Fungal Divers.">
        <title>Resolving the Mortierellaceae phylogeny through synthesis of multi-gene phylogenetics and phylogenomics.</title>
        <authorList>
            <person name="Vandepol N."/>
            <person name="Liber J."/>
            <person name="Desiro A."/>
            <person name="Na H."/>
            <person name="Kennedy M."/>
            <person name="Barry K."/>
            <person name="Grigoriev I.V."/>
            <person name="Miller A.N."/>
            <person name="O'Donnell K."/>
            <person name="Stajich J.E."/>
            <person name="Bonito G."/>
        </authorList>
    </citation>
    <scope>NUCLEOTIDE SEQUENCE</scope>
    <source>
        <strain evidence="2">MES-2147</strain>
    </source>
</reference>
<feature type="region of interest" description="Disordered" evidence="1">
    <location>
        <begin position="272"/>
        <end position="295"/>
    </location>
</feature>
<dbReference type="AlphaFoldDB" id="A0A9P6MAC1"/>
<comment type="caution">
    <text evidence="2">The sequence shown here is derived from an EMBL/GenBank/DDBJ whole genome shotgun (WGS) entry which is preliminary data.</text>
</comment>
<dbReference type="Proteomes" id="UP000749646">
    <property type="component" value="Unassembled WGS sequence"/>
</dbReference>
<feature type="compositionally biased region" description="Basic and acidic residues" evidence="1">
    <location>
        <begin position="1"/>
        <end position="18"/>
    </location>
</feature>
<protein>
    <submittedName>
        <fullName evidence="2">Uncharacterized protein</fullName>
    </submittedName>
</protein>
<feature type="region of interest" description="Disordered" evidence="1">
    <location>
        <begin position="1"/>
        <end position="46"/>
    </location>
</feature>
<feature type="compositionally biased region" description="Basic residues" evidence="1">
    <location>
        <begin position="276"/>
        <end position="286"/>
    </location>
</feature>
<dbReference type="OrthoDB" id="2447334at2759"/>
<accession>A0A9P6MAC1</accession>
<organism evidence="2 3">
    <name type="scientific">Modicella reniformis</name>
    <dbReference type="NCBI Taxonomy" id="1440133"/>
    <lineage>
        <taxon>Eukaryota</taxon>
        <taxon>Fungi</taxon>
        <taxon>Fungi incertae sedis</taxon>
        <taxon>Mucoromycota</taxon>
        <taxon>Mortierellomycotina</taxon>
        <taxon>Mortierellomycetes</taxon>
        <taxon>Mortierellales</taxon>
        <taxon>Mortierellaceae</taxon>
        <taxon>Modicella</taxon>
    </lineage>
</organism>
<name>A0A9P6MAC1_9FUNG</name>
<sequence>MPPKRKLNDDAAVEKDGDTGGSEGDSEGEAGGASHQSREILSSAASSTSTSRRFSIKRVSSGRSSGSSNGSLSSAALVNLRQAYEENWRVYTGQNWVLPSGVTLDEVVYRYVLGLTYESTLHSFVINDVEEILQLAQDPLDKEVLQIALDRPRDDTVWTLPDVEKRYLQLYDMTPALMEEMMWHGGGGVWDAATKKVEDKEEGKDVTTAVLPDKDFCKLTHELANSLFMVYERNKLTIPDFKSESWYRENLWALLHILLNVKNTLSYEPGEYHSRASGHRKNSRRKTAQEKQQVGRKTDGIITCVLPALELGAMEAAKEDPAGPKSTKALMDGLKLAKTLKDQIDMIREMLTTGGEEAIRQLATYGLLIAGGTISFYTLQLQDGRFYQFTCQGTVTLPSKWMPDGDNTTCILTVVASLLSFRRQIVDMAVKIRKWTKHNYELPKPAGALCTDIPATIKTPTLSPKPLPTA</sequence>
<evidence type="ECO:0000313" key="2">
    <source>
        <dbReference type="EMBL" id="KAF9984435.1"/>
    </source>
</evidence>
<proteinExistence type="predicted"/>
<evidence type="ECO:0000313" key="3">
    <source>
        <dbReference type="Proteomes" id="UP000749646"/>
    </source>
</evidence>
<gene>
    <name evidence="2" type="ORF">BGZ65_000398</name>
</gene>
<keyword evidence="3" id="KW-1185">Reference proteome</keyword>
<dbReference type="EMBL" id="JAAAHW010003386">
    <property type="protein sequence ID" value="KAF9984435.1"/>
    <property type="molecule type" value="Genomic_DNA"/>
</dbReference>
<evidence type="ECO:0000256" key="1">
    <source>
        <dbReference type="SAM" id="MobiDB-lite"/>
    </source>
</evidence>